<evidence type="ECO:0000313" key="2">
    <source>
        <dbReference type="EMBL" id="JAC19151.1"/>
    </source>
</evidence>
<organism evidence="2">
    <name type="scientific">Amblyomma cajennense</name>
    <name type="common">Cayenne tick</name>
    <name type="synonym">Acarus cajennensis</name>
    <dbReference type="NCBI Taxonomy" id="34607"/>
    <lineage>
        <taxon>Eukaryota</taxon>
        <taxon>Metazoa</taxon>
        <taxon>Ecdysozoa</taxon>
        <taxon>Arthropoda</taxon>
        <taxon>Chelicerata</taxon>
        <taxon>Arachnida</taxon>
        <taxon>Acari</taxon>
        <taxon>Parasitiformes</taxon>
        <taxon>Ixodida</taxon>
        <taxon>Ixodoidea</taxon>
        <taxon>Ixodidae</taxon>
        <taxon>Amblyomminae</taxon>
        <taxon>Amblyomma</taxon>
    </lineage>
</organism>
<proteinExistence type="evidence at transcript level"/>
<sequence length="180" mass="19711">MSRKAGTCPYTRMNSSAWGVSFSAVLAMALPITRQSSCRLQNLQAGQVAAANQCTSSVRVCDLDSGFRAVTHHLDLDGTVGVGLPHLKCTQKVQVVPHGRRIAVEGVEFDRDSLERFQVQRFYCLTDGRSESLHGSRHDGNGMDDSQLKNVVAVRTEGPQNAERAPTRARTPWRRGACTN</sequence>
<dbReference type="AlphaFoldDB" id="A0A023FC39"/>
<protein>
    <submittedName>
        <fullName evidence="2">Putative secreted protein</fullName>
    </submittedName>
</protein>
<accession>A0A023FC39</accession>
<dbReference type="EMBL" id="GBBK01005331">
    <property type="protein sequence ID" value="JAC19151.1"/>
    <property type="molecule type" value="mRNA"/>
</dbReference>
<feature type="region of interest" description="Disordered" evidence="1">
    <location>
        <begin position="157"/>
        <end position="180"/>
    </location>
</feature>
<name>A0A023FC39_AMBCJ</name>
<evidence type="ECO:0000256" key="1">
    <source>
        <dbReference type="SAM" id="MobiDB-lite"/>
    </source>
</evidence>
<reference evidence="2" key="1">
    <citation type="submission" date="2014-03" db="EMBL/GenBank/DDBJ databases">
        <title>The sialotranscriptome of Amblyomma triste, Amblyomma parvum and Amblyomma cajennense ticks, uncovered by 454-based RNA-seq.</title>
        <authorList>
            <person name="Garcia G.R."/>
            <person name="Gardinassi L.G."/>
            <person name="Ribeiro J.M."/>
            <person name="Anatriello E."/>
            <person name="Ferreira B.R."/>
            <person name="Moreira H.N."/>
            <person name="Mafra C."/>
            <person name="Olegario M.M."/>
            <person name="Szabo P.J."/>
            <person name="Miranda-Santos I.K."/>
            <person name="Maruyama S.R."/>
        </authorList>
    </citation>
    <scope>NUCLEOTIDE SEQUENCE</scope>
    <source>
        <strain evidence="2">Uberlandia</strain>
        <tissue evidence="2">Salivary glands</tissue>
    </source>
</reference>